<dbReference type="RefSeq" id="WP_380006495.1">
    <property type="nucleotide sequence ID" value="NZ_JBHLYR010000015.1"/>
</dbReference>
<dbReference type="SUPFAM" id="SSF52540">
    <property type="entry name" value="P-loop containing nucleoside triphosphate hydrolases"/>
    <property type="match status" value="1"/>
</dbReference>
<reference evidence="1 2" key="1">
    <citation type="submission" date="2024-09" db="EMBL/GenBank/DDBJ databases">
        <authorList>
            <person name="Sun Q."/>
            <person name="Mori K."/>
        </authorList>
    </citation>
    <scope>NUCLEOTIDE SEQUENCE [LARGE SCALE GENOMIC DNA]</scope>
    <source>
        <strain evidence="1 2">JCM 13503</strain>
    </source>
</reference>
<evidence type="ECO:0000313" key="1">
    <source>
        <dbReference type="EMBL" id="MFB9991458.1"/>
    </source>
</evidence>
<accession>A0ABV6AVC0</accession>
<evidence type="ECO:0008006" key="3">
    <source>
        <dbReference type="Google" id="ProtNLM"/>
    </source>
</evidence>
<dbReference type="InterPro" id="IPR027417">
    <property type="entry name" value="P-loop_NTPase"/>
</dbReference>
<dbReference type="Gene3D" id="3.40.50.300">
    <property type="entry name" value="P-loop containing nucleotide triphosphate hydrolases"/>
    <property type="match status" value="1"/>
</dbReference>
<name>A0ABV6AVC0_9DEIO</name>
<dbReference type="EMBL" id="JBHLYR010000015">
    <property type="protein sequence ID" value="MFB9991458.1"/>
    <property type="molecule type" value="Genomic_DNA"/>
</dbReference>
<dbReference type="Proteomes" id="UP001589733">
    <property type="component" value="Unassembled WGS sequence"/>
</dbReference>
<sequence>MPHLFYLIGPPASGKRTIGQLLERQTGAVLLDNHLWSDPIFRACGVTGHHELPAGLGPLREQVRLAVMEAAKLAPVSVSHIFTNYLTSEAKEEETYGSLSALAKARGAVFVPVVLTCDREELARRINRPERQDRLKLKSAELLATLLDTRGAFGAPPGVPVLDTTELGPAAAAQHIAALAGFSDWED</sequence>
<protein>
    <recommendedName>
        <fullName evidence="3">ATP-binding protein</fullName>
    </recommendedName>
</protein>
<gene>
    <name evidence="1" type="ORF">ACFFLM_05675</name>
</gene>
<comment type="caution">
    <text evidence="1">The sequence shown here is derived from an EMBL/GenBank/DDBJ whole genome shotgun (WGS) entry which is preliminary data.</text>
</comment>
<proteinExistence type="predicted"/>
<organism evidence="1 2">
    <name type="scientific">Deinococcus oregonensis</name>
    <dbReference type="NCBI Taxonomy" id="1805970"/>
    <lineage>
        <taxon>Bacteria</taxon>
        <taxon>Thermotogati</taxon>
        <taxon>Deinococcota</taxon>
        <taxon>Deinococci</taxon>
        <taxon>Deinococcales</taxon>
        <taxon>Deinococcaceae</taxon>
        <taxon>Deinococcus</taxon>
    </lineage>
</organism>
<evidence type="ECO:0000313" key="2">
    <source>
        <dbReference type="Proteomes" id="UP001589733"/>
    </source>
</evidence>
<keyword evidence="2" id="KW-1185">Reference proteome</keyword>